<proteinExistence type="predicted"/>
<keyword evidence="3" id="KW-0804">Transcription</keyword>
<evidence type="ECO:0000259" key="5">
    <source>
        <dbReference type="PROSITE" id="PS50931"/>
    </source>
</evidence>
<evidence type="ECO:0000256" key="3">
    <source>
        <dbReference type="ARBA" id="ARBA00023163"/>
    </source>
</evidence>
<evidence type="ECO:0000256" key="4">
    <source>
        <dbReference type="SAM" id="MobiDB-lite"/>
    </source>
</evidence>
<dbReference type="InterPro" id="IPR000847">
    <property type="entry name" value="LysR_HTH_N"/>
</dbReference>
<dbReference type="KEGG" id="samy:DB32_006720"/>
<gene>
    <name evidence="6" type="ORF">DB32_006720</name>
</gene>
<evidence type="ECO:0000256" key="2">
    <source>
        <dbReference type="ARBA" id="ARBA00023125"/>
    </source>
</evidence>
<dbReference type="PANTHER" id="PTHR30118">
    <property type="entry name" value="HTH-TYPE TRANSCRIPTIONAL REGULATOR LEUO-RELATED"/>
    <property type="match status" value="1"/>
</dbReference>
<dbReference type="InterPro" id="IPR036388">
    <property type="entry name" value="WH-like_DNA-bd_sf"/>
</dbReference>
<dbReference type="STRING" id="927083.DB32_006720"/>
<dbReference type="PROSITE" id="PS50931">
    <property type="entry name" value="HTH_LYSR"/>
    <property type="match status" value="1"/>
</dbReference>
<dbReference type="PANTHER" id="PTHR30118:SF6">
    <property type="entry name" value="HTH-TYPE TRANSCRIPTIONAL REGULATOR LEUO"/>
    <property type="match status" value="1"/>
</dbReference>
<feature type="compositionally biased region" description="Basic residues" evidence="4">
    <location>
        <begin position="111"/>
        <end position="139"/>
    </location>
</feature>
<dbReference type="InterPro" id="IPR050389">
    <property type="entry name" value="LysR-type_TF"/>
</dbReference>
<feature type="domain" description="HTH lysR-type" evidence="5">
    <location>
        <begin position="11"/>
        <end position="68"/>
    </location>
</feature>
<reference evidence="6 7" key="1">
    <citation type="submission" date="2015-03" db="EMBL/GenBank/DDBJ databases">
        <title>Genome assembly of Sandaracinus amylolyticus DSM 53668.</title>
        <authorList>
            <person name="Sharma G."/>
            <person name="Subramanian S."/>
        </authorList>
    </citation>
    <scope>NUCLEOTIDE SEQUENCE [LARGE SCALE GENOMIC DNA]</scope>
    <source>
        <strain evidence="6 7">DSM 53668</strain>
    </source>
</reference>
<dbReference type="InterPro" id="IPR036390">
    <property type="entry name" value="WH_DNA-bd_sf"/>
</dbReference>
<dbReference type="Proteomes" id="UP000034883">
    <property type="component" value="Chromosome"/>
</dbReference>
<keyword evidence="7" id="KW-1185">Reference proteome</keyword>
<dbReference type="PRINTS" id="PR00039">
    <property type="entry name" value="HTHLYSR"/>
</dbReference>
<sequence length="149" mass="16509">MSNASPRLSSLDLNLLVALDALLRERSVTSAGRRIGLSQPAMSHALSRLRELLGDPILAREGRVMRHTALAERLAPQVRRLLGEIEATLLGHRAFVPARAAHVPRRDERSLRRRARPRGARAHPRRGAARRARAARAPRRSAGARARAR</sequence>
<evidence type="ECO:0000256" key="1">
    <source>
        <dbReference type="ARBA" id="ARBA00023015"/>
    </source>
</evidence>
<dbReference type="EMBL" id="CP011125">
    <property type="protein sequence ID" value="AKF09571.1"/>
    <property type="molecule type" value="Genomic_DNA"/>
</dbReference>
<dbReference type="GO" id="GO:0003700">
    <property type="term" value="F:DNA-binding transcription factor activity"/>
    <property type="evidence" value="ECO:0007669"/>
    <property type="project" value="InterPro"/>
</dbReference>
<feature type="compositionally biased region" description="Low complexity" evidence="4">
    <location>
        <begin position="140"/>
        <end position="149"/>
    </location>
</feature>
<accession>A0A0F6W7X3</accession>
<dbReference type="AlphaFoldDB" id="A0A0F6W7X3"/>
<dbReference type="GO" id="GO:0003677">
    <property type="term" value="F:DNA binding"/>
    <property type="evidence" value="ECO:0007669"/>
    <property type="project" value="UniProtKB-KW"/>
</dbReference>
<keyword evidence="2" id="KW-0238">DNA-binding</keyword>
<protein>
    <submittedName>
        <fullName evidence="6">Transcriptional regulator, LysR family protein</fullName>
    </submittedName>
</protein>
<keyword evidence="1" id="KW-0805">Transcription regulation</keyword>
<evidence type="ECO:0000313" key="6">
    <source>
        <dbReference type="EMBL" id="AKF09571.1"/>
    </source>
</evidence>
<evidence type="ECO:0000313" key="7">
    <source>
        <dbReference type="Proteomes" id="UP000034883"/>
    </source>
</evidence>
<dbReference type="SUPFAM" id="SSF46785">
    <property type="entry name" value="Winged helix' DNA-binding domain"/>
    <property type="match status" value="1"/>
</dbReference>
<dbReference type="Gene3D" id="1.10.10.10">
    <property type="entry name" value="Winged helix-like DNA-binding domain superfamily/Winged helix DNA-binding domain"/>
    <property type="match status" value="1"/>
</dbReference>
<dbReference type="Pfam" id="PF00126">
    <property type="entry name" value="HTH_1"/>
    <property type="match status" value="1"/>
</dbReference>
<organism evidence="6 7">
    <name type="scientific">Sandaracinus amylolyticus</name>
    <dbReference type="NCBI Taxonomy" id="927083"/>
    <lineage>
        <taxon>Bacteria</taxon>
        <taxon>Pseudomonadati</taxon>
        <taxon>Myxococcota</taxon>
        <taxon>Polyangia</taxon>
        <taxon>Polyangiales</taxon>
        <taxon>Sandaracinaceae</taxon>
        <taxon>Sandaracinus</taxon>
    </lineage>
</organism>
<feature type="region of interest" description="Disordered" evidence="4">
    <location>
        <begin position="100"/>
        <end position="149"/>
    </location>
</feature>
<name>A0A0F6W7X3_9BACT</name>